<gene>
    <name evidence="1" type="ORF">OSB52_19205</name>
</gene>
<dbReference type="SUPFAM" id="SSF56349">
    <property type="entry name" value="DNA breaking-rejoining enzymes"/>
    <property type="match status" value="1"/>
</dbReference>
<dbReference type="InterPro" id="IPR011010">
    <property type="entry name" value="DNA_brk_join_enz"/>
</dbReference>
<organism evidence="1 2">
    <name type="scientific">Gordonia aquimaris</name>
    <dbReference type="NCBI Taxonomy" id="2984863"/>
    <lineage>
        <taxon>Bacteria</taxon>
        <taxon>Bacillati</taxon>
        <taxon>Actinomycetota</taxon>
        <taxon>Actinomycetes</taxon>
        <taxon>Mycobacteriales</taxon>
        <taxon>Gordoniaceae</taxon>
        <taxon>Gordonia</taxon>
    </lineage>
</organism>
<accession>A0A9X3D6Y5</accession>
<sequence>MEIGGQPVCSGCARIRELLEGDSESLPYRVAGTLLLLYAQPLVRVAELPMNKVIVSPDGLALQLGVTPSPVPAPFDALLRQHLTKRPNLRTGGAGSPWLFPGYRPGEHLHPNTLMLRLRDLGIDLLGARNTALRELVTQVPAPVVAEMLGYSDQVTQRHADLASEPWARYASAPRPST</sequence>
<keyword evidence="2" id="KW-1185">Reference proteome</keyword>
<dbReference type="Proteomes" id="UP001143347">
    <property type="component" value="Unassembled WGS sequence"/>
</dbReference>
<dbReference type="EMBL" id="JAPKFM010000024">
    <property type="protein sequence ID" value="MCX2966215.1"/>
    <property type="molecule type" value="Genomic_DNA"/>
</dbReference>
<dbReference type="AlphaFoldDB" id="A0A9X3D6Y5"/>
<protein>
    <submittedName>
        <fullName evidence="1">Uncharacterized protein</fullName>
    </submittedName>
</protein>
<dbReference type="GO" id="GO:0003677">
    <property type="term" value="F:DNA binding"/>
    <property type="evidence" value="ECO:0007669"/>
    <property type="project" value="InterPro"/>
</dbReference>
<proteinExistence type="predicted"/>
<name>A0A9X3D6Y5_9ACTN</name>
<reference evidence="1" key="1">
    <citation type="submission" date="2022-10" db="EMBL/GenBank/DDBJ databases">
        <title>WGS of marine actinomycetes from Thailand.</title>
        <authorList>
            <person name="Thawai C."/>
        </authorList>
    </citation>
    <scope>NUCLEOTIDE SEQUENCE</scope>
    <source>
        <strain evidence="1">SW21</strain>
    </source>
</reference>
<evidence type="ECO:0000313" key="2">
    <source>
        <dbReference type="Proteomes" id="UP001143347"/>
    </source>
</evidence>
<evidence type="ECO:0000313" key="1">
    <source>
        <dbReference type="EMBL" id="MCX2966215.1"/>
    </source>
</evidence>
<comment type="caution">
    <text evidence="1">The sequence shown here is derived from an EMBL/GenBank/DDBJ whole genome shotgun (WGS) entry which is preliminary data.</text>
</comment>